<comment type="function">
    <text evidence="1">Probably involved in the control of the structural glucose backbone of osmoregulated periplasmic glucans (OPGs).</text>
</comment>
<proteinExistence type="inferred from homology"/>
<dbReference type="PIRSF" id="PIRSF006281">
    <property type="entry name" value="MdoG"/>
    <property type="match status" value="1"/>
</dbReference>
<dbReference type="SUPFAM" id="SSF74650">
    <property type="entry name" value="Galactose mutarotase-like"/>
    <property type="match status" value="1"/>
</dbReference>
<dbReference type="PROSITE" id="PS51318">
    <property type="entry name" value="TAT"/>
    <property type="match status" value="1"/>
</dbReference>
<dbReference type="Proteomes" id="UP000218824">
    <property type="component" value="Chromosome"/>
</dbReference>
<organism evidence="10 11">
    <name type="scientific">Lysobacter enzymogenes</name>
    <dbReference type="NCBI Taxonomy" id="69"/>
    <lineage>
        <taxon>Bacteria</taxon>
        <taxon>Pseudomonadati</taxon>
        <taxon>Pseudomonadota</taxon>
        <taxon>Gammaproteobacteria</taxon>
        <taxon>Lysobacterales</taxon>
        <taxon>Lysobacteraceae</taxon>
        <taxon>Lysobacter</taxon>
    </lineage>
</organism>
<comment type="subcellular location">
    <subcellularLocation>
        <location evidence="2">Periplasm</location>
    </subcellularLocation>
</comment>
<dbReference type="InterPro" id="IPR006311">
    <property type="entry name" value="TAT_signal"/>
</dbReference>
<evidence type="ECO:0000259" key="9">
    <source>
        <dbReference type="Pfam" id="PF04349"/>
    </source>
</evidence>
<evidence type="ECO:0000313" key="11">
    <source>
        <dbReference type="Proteomes" id="UP000218824"/>
    </source>
</evidence>
<evidence type="ECO:0000256" key="6">
    <source>
        <dbReference type="ARBA" id="ARBA00022729"/>
    </source>
</evidence>
<feature type="domain" description="Glucan biosynthesis periplasmic MdoG C-terminal" evidence="9">
    <location>
        <begin position="40"/>
        <end position="511"/>
    </location>
</feature>
<comment type="pathway">
    <text evidence="3">Glycan metabolism; osmoregulated periplasmic glucan (OPG) biosynthesis.</text>
</comment>
<dbReference type="Gene3D" id="2.60.40.10">
    <property type="entry name" value="Immunoglobulins"/>
    <property type="match status" value="1"/>
</dbReference>
<dbReference type="PANTHER" id="PTHR30504:SF2">
    <property type="entry name" value="GLUCANS BIOSYNTHESIS PROTEIN G"/>
    <property type="match status" value="1"/>
</dbReference>
<dbReference type="RefSeq" id="WP_096379189.1">
    <property type="nucleotide sequence ID" value="NZ_AP014940.1"/>
</dbReference>
<dbReference type="Pfam" id="PF04349">
    <property type="entry name" value="MdoG"/>
    <property type="match status" value="1"/>
</dbReference>
<keyword evidence="6 8" id="KW-0732">Signal</keyword>
<dbReference type="GO" id="GO:0051274">
    <property type="term" value="P:beta-glucan biosynthetic process"/>
    <property type="evidence" value="ECO:0007669"/>
    <property type="project" value="TreeGrafter"/>
</dbReference>
<dbReference type="InterPro" id="IPR013783">
    <property type="entry name" value="Ig-like_fold"/>
</dbReference>
<dbReference type="InterPro" id="IPR011013">
    <property type="entry name" value="Gal_mutarotase_sf_dom"/>
</dbReference>
<evidence type="ECO:0000256" key="4">
    <source>
        <dbReference type="ARBA" id="ARBA00009284"/>
    </source>
</evidence>
<accession>A0AAU9AS52</accession>
<dbReference type="EMBL" id="AP014940">
    <property type="protein sequence ID" value="BAV98813.1"/>
    <property type="molecule type" value="Genomic_DNA"/>
</dbReference>
<dbReference type="SUPFAM" id="SSF81296">
    <property type="entry name" value="E set domains"/>
    <property type="match status" value="1"/>
</dbReference>
<evidence type="ECO:0000256" key="3">
    <source>
        <dbReference type="ARBA" id="ARBA00005001"/>
    </source>
</evidence>
<dbReference type="AlphaFoldDB" id="A0AAU9AS52"/>
<evidence type="ECO:0000256" key="8">
    <source>
        <dbReference type="SAM" id="SignalP"/>
    </source>
</evidence>
<evidence type="ECO:0000256" key="7">
    <source>
        <dbReference type="ARBA" id="ARBA00022764"/>
    </source>
</evidence>
<name>A0AAU9AS52_LYSEN</name>
<sequence length="513" mass="56617">MHRRELIKAGLSLPLAAWAAGGAWPAAFAQAAAAGSVQAFDAGTVPALARALAAKPYRAPATELPAGLGQVDYDRWRDIRFDPAQAVWKHDGLPFQLQLFHRAFLFKQRVELNLVEAGRAAPLRYRSELFDFGKAPRPPADADLGFAGFRVHAPINRAEYFDEVCAFLGASYFRAVARDLLYGLSARGLALNTGAGGNEEFPAFVAFWIERPAKNARSIVVHALLDSPSTAGAMRFVITPGVDTTFDTTLRLYPRVALDRAGIAPLTSMYHFDDTDRRGVDDFRPAVHDSDGLALFNGAGEQIWRPLHNPKHLQESAFQDRRPRAFGLMQRKRAFADYADSEAHYERRPSLWVEPLGDWGEGAVHLIEIPTGDEYHDNIVAFWRPRAPLAAGREHRFDYRLHWCATHAWKPQLATVSRTRIGAASAGNGARLIVLDIDGGRLPQLAADAQLRAVVWAAAGQVANATARRIDGGKTWRLSFELNPGDARAIELRAVMEDASGPVSETWLYRWTA</sequence>
<keyword evidence="7" id="KW-0574">Periplasm</keyword>
<dbReference type="InterPro" id="IPR014438">
    <property type="entry name" value="Glucan_biosyn_MdoG/MdoD"/>
</dbReference>
<dbReference type="InterPro" id="IPR007444">
    <property type="entry name" value="Glucan_biosyn_MdoG_C"/>
</dbReference>
<protein>
    <recommendedName>
        <fullName evidence="5">Glucans biosynthesis protein D</fullName>
    </recommendedName>
</protein>
<dbReference type="KEGG" id="lem:LEN_3326"/>
<dbReference type="GO" id="GO:0030288">
    <property type="term" value="C:outer membrane-bounded periplasmic space"/>
    <property type="evidence" value="ECO:0007669"/>
    <property type="project" value="TreeGrafter"/>
</dbReference>
<dbReference type="GO" id="GO:0003824">
    <property type="term" value="F:catalytic activity"/>
    <property type="evidence" value="ECO:0007669"/>
    <property type="project" value="InterPro"/>
</dbReference>
<dbReference type="GO" id="GO:0030246">
    <property type="term" value="F:carbohydrate binding"/>
    <property type="evidence" value="ECO:0007669"/>
    <property type="project" value="InterPro"/>
</dbReference>
<dbReference type="PANTHER" id="PTHR30504">
    <property type="entry name" value="GLUCANS BIOSYNTHESIS PROTEIN"/>
    <property type="match status" value="1"/>
</dbReference>
<dbReference type="Gene3D" id="2.70.98.10">
    <property type="match status" value="1"/>
</dbReference>
<feature type="signal peptide" evidence="8">
    <location>
        <begin position="1"/>
        <end position="19"/>
    </location>
</feature>
<reference evidence="10 11" key="1">
    <citation type="journal article" date="2017" name="DNA Res.">
        <title>Complete genome sequence and expression profile of the commercial lytic enzyme producer Lysobacter enzymogenes M497-1.</title>
        <authorList>
            <person name="Takami H."/>
            <person name="Toyoda A."/>
            <person name="Uchiyama I."/>
            <person name="Itoh T."/>
            <person name="Takaki Y."/>
            <person name="Arai W."/>
            <person name="Nishi S."/>
            <person name="Kawai M."/>
            <person name="Shinya K."/>
            <person name="Ikeda H."/>
        </authorList>
    </citation>
    <scope>NUCLEOTIDE SEQUENCE [LARGE SCALE GENOMIC DNA]</scope>
    <source>
        <strain evidence="10 11">M497-1</strain>
    </source>
</reference>
<comment type="similarity">
    <text evidence="4">Belongs to the OpgD/OpgG family.</text>
</comment>
<dbReference type="InterPro" id="IPR014718">
    <property type="entry name" value="GH-type_carb-bd"/>
</dbReference>
<evidence type="ECO:0000256" key="2">
    <source>
        <dbReference type="ARBA" id="ARBA00004418"/>
    </source>
</evidence>
<evidence type="ECO:0000313" key="10">
    <source>
        <dbReference type="EMBL" id="BAV98813.1"/>
    </source>
</evidence>
<dbReference type="InterPro" id="IPR014756">
    <property type="entry name" value="Ig_E-set"/>
</dbReference>
<gene>
    <name evidence="10" type="primary">mdoG</name>
    <name evidence="10" type="ORF">LEN_3326</name>
</gene>
<dbReference type="GeneID" id="83065149"/>
<dbReference type="FunFam" id="2.70.98.10:FF:000001">
    <property type="entry name" value="Glucans biosynthesis protein G"/>
    <property type="match status" value="1"/>
</dbReference>
<evidence type="ECO:0000256" key="1">
    <source>
        <dbReference type="ARBA" id="ARBA00003985"/>
    </source>
</evidence>
<evidence type="ECO:0000256" key="5">
    <source>
        <dbReference type="ARBA" id="ARBA00015372"/>
    </source>
</evidence>
<feature type="chain" id="PRO_5043784450" description="Glucans biosynthesis protein D" evidence="8">
    <location>
        <begin position="20"/>
        <end position="513"/>
    </location>
</feature>